<keyword evidence="9" id="KW-0560">Oxidoreductase</keyword>
<evidence type="ECO:0000256" key="12">
    <source>
        <dbReference type="ARBA" id="ARBA00023136"/>
    </source>
</evidence>
<keyword evidence="12 13" id="KW-0472">Membrane</keyword>
<evidence type="ECO:0000256" key="7">
    <source>
        <dbReference type="ARBA" id="ARBA00022824"/>
    </source>
</evidence>
<keyword evidence="13" id="KW-1133">Transmembrane helix</keyword>
<dbReference type="Proteomes" id="UP000494165">
    <property type="component" value="Unassembled WGS sequence"/>
</dbReference>
<dbReference type="GO" id="GO:0004497">
    <property type="term" value="F:monooxygenase activity"/>
    <property type="evidence" value="ECO:0007669"/>
    <property type="project" value="UniProtKB-KW"/>
</dbReference>
<keyword evidence="5" id="KW-0349">Heme</keyword>
<dbReference type="EMBL" id="CADEPI010000007">
    <property type="protein sequence ID" value="CAB3361808.1"/>
    <property type="molecule type" value="Genomic_DNA"/>
</dbReference>
<dbReference type="OrthoDB" id="1470350at2759"/>
<keyword evidence="6" id="KW-0479">Metal-binding</keyword>
<keyword evidence="7" id="KW-0256">Endoplasmic reticulum</keyword>
<keyword evidence="15" id="KW-1185">Reference proteome</keyword>
<keyword evidence="8" id="KW-0492">Microsome</keyword>
<evidence type="ECO:0000313" key="15">
    <source>
        <dbReference type="Proteomes" id="UP000494165"/>
    </source>
</evidence>
<dbReference type="InterPro" id="IPR001128">
    <property type="entry name" value="Cyt_P450"/>
</dbReference>
<dbReference type="InterPro" id="IPR036396">
    <property type="entry name" value="Cyt_P450_sf"/>
</dbReference>
<name>A0A8S1BSB0_9INSE</name>
<dbReference type="GO" id="GO:0020037">
    <property type="term" value="F:heme binding"/>
    <property type="evidence" value="ECO:0007669"/>
    <property type="project" value="InterPro"/>
</dbReference>
<evidence type="ECO:0000256" key="3">
    <source>
        <dbReference type="ARBA" id="ARBA00004406"/>
    </source>
</evidence>
<evidence type="ECO:0000313" key="14">
    <source>
        <dbReference type="EMBL" id="CAB3361808.1"/>
    </source>
</evidence>
<sequence>MVLAMAVSAVVPASIALPSLVGLLLVLAAVLLVQRVVLPRRRFTLAMARVPGPPALPVLGNSLILTGGQDEFFRLLKDCAREYGEMFVIWVGLRPFVFVQSAEACQPLLNSSQHIDKSYEYRFLNDWVGTGLITSSGSKWHNRRKLLTPSFHNKVMEDFALTSQTSVNTFIEILGKQQGVFDVLPFAKLCTLDIICDTVMGHHMDFQRNSNADYVEAIAEISGIMQRRFITPWLKPDSLFNISPLGMKQRKCVKTIHKYVDNIIEMREKELQKRAHMNGNVDIGCEPLGSKASKHRIALLDLLLEMRKDGLSDEDIREEANTFMFAGHDTSATAVSWCLYVLGKHPDVQDRILEEVNSVKSETPDGTLNFQATQKLHYLDCCIKEVMRLYPVVPLIARDLHSPLQISEHHFSIGLCVYIMQVRRGGTVRVSYSFRNFGMWS</sequence>
<gene>
    <name evidence="14" type="ORF">CLODIP_2_CD01851</name>
</gene>
<evidence type="ECO:0000256" key="10">
    <source>
        <dbReference type="ARBA" id="ARBA00023004"/>
    </source>
</evidence>
<evidence type="ECO:0008006" key="16">
    <source>
        <dbReference type="Google" id="ProtNLM"/>
    </source>
</evidence>
<dbReference type="PANTHER" id="PTHR24291:SF189">
    <property type="entry name" value="CYTOCHROME P450 4C3-RELATED"/>
    <property type="match status" value="1"/>
</dbReference>
<evidence type="ECO:0000256" key="5">
    <source>
        <dbReference type="ARBA" id="ARBA00022617"/>
    </source>
</evidence>
<comment type="similarity">
    <text evidence="4">Belongs to the cytochrome P450 family.</text>
</comment>
<dbReference type="PRINTS" id="PR00385">
    <property type="entry name" value="P450"/>
</dbReference>
<dbReference type="InterPro" id="IPR050196">
    <property type="entry name" value="Cytochrome_P450_Monoox"/>
</dbReference>
<dbReference type="SUPFAM" id="SSF48264">
    <property type="entry name" value="Cytochrome P450"/>
    <property type="match status" value="1"/>
</dbReference>
<reference evidence="14 15" key="1">
    <citation type="submission" date="2020-04" db="EMBL/GenBank/DDBJ databases">
        <authorList>
            <person name="Alioto T."/>
            <person name="Alioto T."/>
            <person name="Gomez Garrido J."/>
        </authorList>
    </citation>
    <scope>NUCLEOTIDE SEQUENCE [LARGE SCALE GENOMIC DNA]</scope>
</reference>
<dbReference type="InterPro" id="IPR002401">
    <property type="entry name" value="Cyt_P450_E_grp-I"/>
</dbReference>
<evidence type="ECO:0000256" key="6">
    <source>
        <dbReference type="ARBA" id="ARBA00022723"/>
    </source>
</evidence>
<dbReference type="Pfam" id="PF00067">
    <property type="entry name" value="p450"/>
    <property type="match status" value="1"/>
</dbReference>
<evidence type="ECO:0000256" key="4">
    <source>
        <dbReference type="ARBA" id="ARBA00010617"/>
    </source>
</evidence>
<comment type="cofactor">
    <cofactor evidence="1">
        <name>heme</name>
        <dbReference type="ChEBI" id="CHEBI:30413"/>
    </cofactor>
</comment>
<dbReference type="Gene3D" id="1.10.630.10">
    <property type="entry name" value="Cytochrome P450"/>
    <property type="match status" value="1"/>
</dbReference>
<feature type="transmembrane region" description="Helical" evidence="13">
    <location>
        <begin position="6"/>
        <end position="33"/>
    </location>
</feature>
<dbReference type="GO" id="GO:0016705">
    <property type="term" value="F:oxidoreductase activity, acting on paired donors, with incorporation or reduction of molecular oxygen"/>
    <property type="evidence" value="ECO:0007669"/>
    <property type="project" value="InterPro"/>
</dbReference>
<evidence type="ECO:0000256" key="2">
    <source>
        <dbReference type="ARBA" id="ARBA00004174"/>
    </source>
</evidence>
<dbReference type="GO" id="GO:0005789">
    <property type="term" value="C:endoplasmic reticulum membrane"/>
    <property type="evidence" value="ECO:0007669"/>
    <property type="project" value="UniProtKB-SubCell"/>
</dbReference>
<keyword evidence="10" id="KW-0408">Iron</keyword>
<comment type="caution">
    <text evidence="14">The sequence shown here is derived from an EMBL/GenBank/DDBJ whole genome shotgun (WGS) entry which is preliminary data.</text>
</comment>
<dbReference type="PRINTS" id="PR00463">
    <property type="entry name" value="EP450I"/>
</dbReference>
<protein>
    <recommendedName>
        <fullName evidence="16">Cytochrome P450</fullName>
    </recommendedName>
</protein>
<proteinExistence type="inferred from homology"/>
<evidence type="ECO:0000256" key="8">
    <source>
        <dbReference type="ARBA" id="ARBA00022848"/>
    </source>
</evidence>
<keyword evidence="13" id="KW-0812">Transmembrane</keyword>
<evidence type="ECO:0000256" key="13">
    <source>
        <dbReference type="SAM" id="Phobius"/>
    </source>
</evidence>
<dbReference type="GO" id="GO:0005506">
    <property type="term" value="F:iron ion binding"/>
    <property type="evidence" value="ECO:0007669"/>
    <property type="project" value="InterPro"/>
</dbReference>
<comment type="subcellular location">
    <subcellularLocation>
        <location evidence="3">Endoplasmic reticulum membrane</location>
        <topology evidence="3">Peripheral membrane protein</topology>
    </subcellularLocation>
    <subcellularLocation>
        <location evidence="2">Microsome membrane</location>
        <topology evidence="2">Peripheral membrane protein</topology>
    </subcellularLocation>
</comment>
<dbReference type="PANTHER" id="PTHR24291">
    <property type="entry name" value="CYTOCHROME P450 FAMILY 4"/>
    <property type="match status" value="1"/>
</dbReference>
<accession>A0A8S1BSB0</accession>
<organism evidence="14 15">
    <name type="scientific">Cloeon dipterum</name>
    <dbReference type="NCBI Taxonomy" id="197152"/>
    <lineage>
        <taxon>Eukaryota</taxon>
        <taxon>Metazoa</taxon>
        <taxon>Ecdysozoa</taxon>
        <taxon>Arthropoda</taxon>
        <taxon>Hexapoda</taxon>
        <taxon>Insecta</taxon>
        <taxon>Pterygota</taxon>
        <taxon>Palaeoptera</taxon>
        <taxon>Ephemeroptera</taxon>
        <taxon>Pisciforma</taxon>
        <taxon>Baetidae</taxon>
        <taxon>Cloeon</taxon>
    </lineage>
</organism>
<evidence type="ECO:0000256" key="9">
    <source>
        <dbReference type="ARBA" id="ARBA00023002"/>
    </source>
</evidence>
<dbReference type="AlphaFoldDB" id="A0A8S1BSB0"/>
<keyword evidence="11" id="KW-0503">Monooxygenase</keyword>
<evidence type="ECO:0000256" key="1">
    <source>
        <dbReference type="ARBA" id="ARBA00001971"/>
    </source>
</evidence>
<evidence type="ECO:0000256" key="11">
    <source>
        <dbReference type="ARBA" id="ARBA00023033"/>
    </source>
</evidence>